<evidence type="ECO:0000313" key="3">
    <source>
        <dbReference type="Proteomes" id="UP000694865"/>
    </source>
</evidence>
<dbReference type="PROSITE" id="PS51184">
    <property type="entry name" value="JMJC"/>
    <property type="match status" value="1"/>
</dbReference>
<dbReference type="Gene3D" id="2.60.120.650">
    <property type="entry name" value="Cupin"/>
    <property type="match status" value="1"/>
</dbReference>
<dbReference type="PANTHER" id="PTHR12461:SF53">
    <property type="entry name" value="JMJC DOMAIN-CONTAINING PROTEIN"/>
    <property type="match status" value="1"/>
</dbReference>
<sequence length="482" mass="55479">MTFRGHKKPECMTFRDHKEPGCMTFRGHKEPGCMAFRGHKEPECMTFRGHKEPGCMAFRGHKELECMSFRGHKEPGCMTFRGHKVSGCMTFSGQKEPGCMTFRGHTEPECMTFRGHKEPGCMTFRGHKEPGCMAFRGYKEPECMTFRGHKEPGCMAFRGHKEPECMTFRGHKEPGCMAFRGHKELECMTFRGHKEPECMTFRGHKEPECMTFRDHKEPGSAVPDCLLCGTFKKFVQECNLWISSGGTSSVLHYDADHNIHCLFDGRKDIILIHPKYQDYLDMVKKASYSGSSYSTMDMDMINMYKNPNIAKVPWTWATIRPGDCVYLPAGYLHQVRSYGRSLAATILFTTDGDFDDSDCDDATFNYTSLADIDVTWTYKKGDKTIDMGYMNIEIIRRNLLAFSQEEDRLLKERFIYYYYDMQDKEEENIPPAEQAWAKLDKAGKGFLTRNEIINMDKEILKDFARFVDPPHGPSGGETHDEL</sequence>
<dbReference type="SUPFAM" id="SSF51197">
    <property type="entry name" value="Clavaminate synthase-like"/>
    <property type="match status" value="1"/>
</dbReference>
<keyword evidence="3" id="KW-1185">Reference proteome</keyword>
<protein>
    <submittedName>
        <fullName evidence="4">Uncharacterized protein LOC100371409</fullName>
    </submittedName>
</protein>
<reference evidence="4" key="1">
    <citation type="submission" date="2025-08" db="UniProtKB">
        <authorList>
            <consortium name="RefSeq"/>
        </authorList>
    </citation>
    <scope>IDENTIFICATION</scope>
    <source>
        <tissue evidence="4">Testes</tissue>
    </source>
</reference>
<dbReference type="InterPro" id="IPR003347">
    <property type="entry name" value="JmjC_dom"/>
</dbReference>
<name>A0ABM0M7F6_SACKO</name>
<proteinExistence type="predicted"/>
<dbReference type="PROSITE" id="PS50222">
    <property type="entry name" value="EF_HAND_2"/>
    <property type="match status" value="1"/>
</dbReference>
<evidence type="ECO:0000259" key="2">
    <source>
        <dbReference type="PROSITE" id="PS51184"/>
    </source>
</evidence>
<feature type="domain" description="EF-hand" evidence="1">
    <location>
        <begin position="427"/>
        <end position="462"/>
    </location>
</feature>
<dbReference type="RefSeq" id="XP_006815947.1">
    <property type="nucleotide sequence ID" value="XM_006815884.1"/>
</dbReference>
<evidence type="ECO:0000259" key="1">
    <source>
        <dbReference type="PROSITE" id="PS50222"/>
    </source>
</evidence>
<dbReference type="Proteomes" id="UP000694865">
    <property type="component" value="Unplaced"/>
</dbReference>
<gene>
    <name evidence="4" type="primary">LOC100371409</name>
</gene>
<organism evidence="3 4">
    <name type="scientific">Saccoglossus kowalevskii</name>
    <name type="common">Acorn worm</name>
    <dbReference type="NCBI Taxonomy" id="10224"/>
    <lineage>
        <taxon>Eukaryota</taxon>
        <taxon>Metazoa</taxon>
        <taxon>Hemichordata</taxon>
        <taxon>Enteropneusta</taxon>
        <taxon>Harrimaniidae</taxon>
        <taxon>Saccoglossus</taxon>
    </lineage>
</organism>
<accession>A0ABM0M7F6</accession>
<dbReference type="InterPro" id="IPR041667">
    <property type="entry name" value="Cupin_8"/>
</dbReference>
<dbReference type="InterPro" id="IPR002048">
    <property type="entry name" value="EF_hand_dom"/>
</dbReference>
<evidence type="ECO:0000313" key="4">
    <source>
        <dbReference type="RefSeq" id="XP_006815947.1"/>
    </source>
</evidence>
<dbReference type="GeneID" id="100371409"/>
<dbReference type="Pfam" id="PF13621">
    <property type="entry name" value="Cupin_8"/>
    <property type="match status" value="1"/>
</dbReference>
<feature type="domain" description="JmjC" evidence="2">
    <location>
        <begin position="211"/>
        <end position="365"/>
    </location>
</feature>
<dbReference type="PANTHER" id="PTHR12461">
    <property type="entry name" value="HYPOXIA-INDUCIBLE FACTOR 1 ALPHA INHIBITOR-RELATED"/>
    <property type="match status" value="1"/>
</dbReference>